<evidence type="ECO:0000256" key="1">
    <source>
        <dbReference type="ARBA" id="ARBA00004924"/>
    </source>
</evidence>
<organism evidence="3 4">
    <name type="scientific">Chitinophaga hostae</name>
    <dbReference type="NCBI Taxonomy" id="2831022"/>
    <lineage>
        <taxon>Bacteria</taxon>
        <taxon>Pseudomonadati</taxon>
        <taxon>Bacteroidota</taxon>
        <taxon>Chitinophagia</taxon>
        <taxon>Chitinophagales</taxon>
        <taxon>Chitinophagaceae</taxon>
        <taxon>Chitinophaga</taxon>
    </lineage>
</organism>
<dbReference type="InterPro" id="IPR019432">
    <property type="entry name" value="Acyltransferase_MbtK/IucB-like"/>
</dbReference>
<sequence>MKTISLQQRPVYKVPAHILGVVELWPMDLQHDTPEIYRWVTQPYAHYWGMTDQPYEAVLALYTAMHHSEYATALIGKINGKTAFLCECYEPENDIIGNFYKPEPGDVGMHILIGPPEIPVHGFTWQVFTVVMDFLFDNPRHNRVVVEPDIRNEKIHRINKRAGFIYEKEVQLPHKTAALAFCTREQYLKSKKNN</sequence>
<dbReference type="EMBL" id="JAGTXB010000008">
    <property type="protein sequence ID" value="MBS0029264.1"/>
    <property type="molecule type" value="Genomic_DNA"/>
</dbReference>
<proteinExistence type="predicted"/>
<dbReference type="RefSeq" id="WP_211974354.1">
    <property type="nucleotide sequence ID" value="NZ_CBFHAM010000011.1"/>
</dbReference>
<dbReference type="Proteomes" id="UP000676386">
    <property type="component" value="Unassembled WGS sequence"/>
</dbReference>
<feature type="domain" description="Acyltransferase MbtK/IucB-like conserved" evidence="2">
    <location>
        <begin position="25"/>
        <end position="72"/>
    </location>
</feature>
<evidence type="ECO:0000313" key="4">
    <source>
        <dbReference type="Proteomes" id="UP000676386"/>
    </source>
</evidence>
<accession>A0ABS5J243</accession>
<name>A0ABS5J243_9BACT</name>
<comment type="pathway">
    <text evidence="1">Siderophore biosynthesis.</text>
</comment>
<gene>
    <name evidence="3" type="ORF">KE626_18215</name>
</gene>
<dbReference type="SUPFAM" id="SSF55729">
    <property type="entry name" value="Acyl-CoA N-acyltransferases (Nat)"/>
    <property type="match status" value="1"/>
</dbReference>
<evidence type="ECO:0000259" key="2">
    <source>
        <dbReference type="SMART" id="SM01006"/>
    </source>
</evidence>
<dbReference type="Gene3D" id="3.40.630.30">
    <property type="match status" value="1"/>
</dbReference>
<keyword evidence="4" id="KW-1185">Reference proteome</keyword>
<dbReference type="InterPro" id="IPR016181">
    <property type="entry name" value="Acyl_CoA_acyltransferase"/>
</dbReference>
<dbReference type="SMART" id="SM01006">
    <property type="entry name" value="AlcB"/>
    <property type="match status" value="1"/>
</dbReference>
<reference evidence="3 4" key="1">
    <citation type="submission" date="2021-04" db="EMBL/GenBank/DDBJ databases">
        <title>Chitinophaga sp. nov., isolated from the rhizosphere soil.</title>
        <authorList>
            <person name="He S."/>
        </authorList>
    </citation>
    <scope>NUCLEOTIDE SEQUENCE [LARGE SCALE GENOMIC DNA]</scope>
    <source>
        <strain evidence="3 4">2R12</strain>
    </source>
</reference>
<dbReference type="PANTHER" id="PTHR31438:SF1">
    <property type="entry name" value="LYSINE N-ACYLTRANSFERASE C17G9.06C-RELATED"/>
    <property type="match status" value="1"/>
</dbReference>
<dbReference type="Pfam" id="PF13523">
    <property type="entry name" value="Acetyltransf_8"/>
    <property type="match status" value="1"/>
</dbReference>
<dbReference type="PANTHER" id="PTHR31438">
    <property type="entry name" value="LYSINE N-ACYLTRANSFERASE C17G9.06C-RELATED"/>
    <property type="match status" value="1"/>
</dbReference>
<evidence type="ECO:0000313" key="3">
    <source>
        <dbReference type="EMBL" id="MBS0029264.1"/>
    </source>
</evidence>
<protein>
    <submittedName>
        <fullName evidence="3">Acetyltransferase</fullName>
    </submittedName>
</protein>
<comment type="caution">
    <text evidence="3">The sequence shown here is derived from an EMBL/GenBank/DDBJ whole genome shotgun (WGS) entry which is preliminary data.</text>
</comment>